<gene>
    <name evidence="15" type="ORF">SMN809_LOCUS18647</name>
</gene>
<dbReference type="GO" id="GO:0005524">
    <property type="term" value="F:ATP binding"/>
    <property type="evidence" value="ECO:0007669"/>
    <property type="project" value="UniProtKB-KW"/>
</dbReference>
<comment type="caution">
    <text evidence="15">The sequence shown here is derived from an EMBL/GenBank/DDBJ whole genome shotgun (WGS) entry which is preliminary data.</text>
</comment>
<keyword evidence="11" id="KW-0325">Glycoprotein</keyword>
<dbReference type="PROSITE" id="PS50929">
    <property type="entry name" value="ABC_TM1F"/>
    <property type="match status" value="1"/>
</dbReference>
<dbReference type="InterPro" id="IPR036640">
    <property type="entry name" value="ABC1_TM_sf"/>
</dbReference>
<dbReference type="InterPro" id="IPR003439">
    <property type="entry name" value="ABC_transporter-like_ATP-bd"/>
</dbReference>
<dbReference type="Gene3D" id="3.40.50.300">
    <property type="entry name" value="P-loop containing nucleotide triphosphate hydrolases"/>
    <property type="match status" value="1"/>
</dbReference>
<keyword evidence="10 12" id="KW-0472">Membrane</keyword>
<evidence type="ECO:0000256" key="8">
    <source>
        <dbReference type="ARBA" id="ARBA00022967"/>
    </source>
</evidence>
<dbReference type="InterPro" id="IPR027417">
    <property type="entry name" value="P-loop_NTPase"/>
</dbReference>
<evidence type="ECO:0000256" key="6">
    <source>
        <dbReference type="ARBA" id="ARBA00022741"/>
    </source>
</evidence>
<dbReference type="GO" id="GO:0005743">
    <property type="term" value="C:mitochondrial inner membrane"/>
    <property type="evidence" value="ECO:0007669"/>
    <property type="project" value="TreeGrafter"/>
</dbReference>
<dbReference type="FunFam" id="3.40.50.300:FF:000479">
    <property type="entry name" value="Multidrug resistance protein 1A"/>
    <property type="match status" value="1"/>
</dbReference>
<organism evidence="15 16">
    <name type="scientific">Rotaria magnacalcarata</name>
    <dbReference type="NCBI Taxonomy" id="392030"/>
    <lineage>
        <taxon>Eukaryota</taxon>
        <taxon>Metazoa</taxon>
        <taxon>Spiralia</taxon>
        <taxon>Gnathifera</taxon>
        <taxon>Rotifera</taxon>
        <taxon>Eurotatoria</taxon>
        <taxon>Bdelloidea</taxon>
        <taxon>Philodinida</taxon>
        <taxon>Philodinidae</taxon>
        <taxon>Rotaria</taxon>
    </lineage>
</organism>
<keyword evidence="5" id="KW-0677">Repeat</keyword>
<reference evidence="15" key="1">
    <citation type="submission" date="2021-02" db="EMBL/GenBank/DDBJ databases">
        <authorList>
            <person name="Nowell W R."/>
        </authorList>
    </citation>
    <scope>NUCLEOTIDE SEQUENCE</scope>
</reference>
<dbReference type="GO" id="GO:0016887">
    <property type="term" value="F:ATP hydrolysis activity"/>
    <property type="evidence" value="ECO:0007669"/>
    <property type="project" value="InterPro"/>
</dbReference>
<comment type="similarity">
    <text evidence="2">Belongs to the ABC transporter superfamily. ABCB family. Multidrug resistance exporter (TC 3.A.1.201) subfamily.</text>
</comment>
<keyword evidence="4 12" id="KW-0812">Transmembrane</keyword>
<dbReference type="Proteomes" id="UP000676336">
    <property type="component" value="Unassembled WGS sequence"/>
</dbReference>
<keyword evidence="6" id="KW-0547">Nucleotide-binding</keyword>
<feature type="transmembrane region" description="Helical" evidence="12">
    <location>
        <begin position="139"/>
        <end position="159"/>
    </location>
</feature>
<evidence type="ECO:0000256" key="11">
    <source>
        <dbReference type="ARBA" id="ARBA00023180"/>
    </source>
</evidence>
<dbReference type="InterPro" id="IPR011527">
    <property type="entry name" value="ABC1_TM_dom"/>
</dbReference>
<feature type="transmembrane region" description="Helical" evidence="12">
    <location>
        <begin position="171"/>
        <end position="188"/>
    </location>
</feature>
<evidence type="ECO:0000256" key="5">
    <source>
        <dbReference type="ARBA" id="ARBA00022737"/>
    </source>
</evidence>
<evidence type="ECO:0000256" key="9">
    <source>
        <dbReference type="ARBA" id="ARBA00022989"/>
    </source>
</evidence>
<name>A0A8S2QW58_9BILA</name>
<keyword evidence="9 12" id="KW-1133">Transmembrane helix</keyword>
<feature type="domain" description="ABC transporter" evidence="13">
    <location>
        <begin position="188"/>
        <end position="439"/>
    </location>
</feature>
<evidence type="ECO:0000256" key="3">
    <source>
        <dbReference type="ARBA" id="ARBA00022448"/>
    </source>
</evidence>
<dbReference type="PROSITE" id="PS50893">
    <property type="entry name" value="ABC_TRANSPORTER_2"/>
    <property type="match status" value="1"/>
</dbReference>
<dbReference type="PROSITE" id="PS00211">
    <property type="entry name" value="ABC_TRANSPORTER_1"/>
    <property type="match status" value="1"/>
</dbReference>
<dbReference type="GO" id="GO:0090374">
    <property type="term" value="P:oligopeptide export from mitochondrion"/>
    <property type="evidence" value="ECO:0007669"/>
    <property type="project" value="TreeGrafter"/>
</dbReference>
<dbReference type="Pfam" id="PF00664">
    <property type="entry name" value="ABC_membrane"/>
    <property type="match status" value="1"/>
</dbReference>
<dbReference type="GO" id="GO:0015421">
    <property type="term" value="F:ABC-type oligopeptide transporter activity"/>
    <property type="evidence" value="ECO:0007669"/>
    <property type="project" value="TreeGrafter"/>
</dbReference>
<evidence type="ECO:0000256" key="7">
    <source>
        <dbReference type="ARBA" id="ARBA00022840"/>
    </source>
</evidence>
<accession>A0A8S2QW58</accession>
<feature type="transmembrane region" description="Helical" evidence="12">
    <location>
        <begin position="59"/>
        <end position="78"/>
    </location>
</feature>
<keyword evidence="3" id="KW-0813">Transport</keyword>
<dbReference type="SUPFAM" id="SSF52540">
    <property type="entry name" value="P-loop containing nucleoside triphosphate hydrolases"/>
    <property type="match status" value="1"/>
</dbReference>
<evidence type="ECO:0000259" key="13">
    <source>
        <dbReference type="PROSITE" id="PS50893"/>
    </source>
</evidence>
<dbReference type="Gene3D" id="1.20.1560.10">
    <property type="entry name" value="ABC transporter type 1, transmembrane domain"/>
    <property type="match status" value="1"/>
</dbReference>
<evidence type="ECO:0000256" key="10">
    <source>
        <dbReference type="ARBA" id="ARBA00023136"/>
    </source>
</evidence>
<dbReference type="EMBL" id="CAJOBI010009050">
    <property type="protein sequence ID" value="CAF4128532.1"/>
    <property type="molecule type" value="Genomic_DNA"/>
</dbReference>
<keyword evidence="7" id="KW-0067">ATP-binding</keyword>
<sequence>MAFFDSPENSSGAIYNRLSSDALAVQQIAGARLGIVCEAIATFGFGIILGMYFSWQLTLVVLVYILFLFFLAFVQICWQARLKKRSDAILGTASSLAVQIIHNMRTVKHVASETEFLRQFSYLVLKEFRMRRKDTMINSLLYGINLGTVSFILVALYWLGLDLVEEKQLKITNVAIVFAYYIFIFESLRMREMSDSLSAAQSFFNLFDRVSAIDNSSTDGQQLSDFQGQRVALICASGCGKSTVIQLLERFYDPLKGKIPFDGVDIRELNIQRVRSCLGLVSQEPILFDLTIAENIAYGHENASMEEIIEAATKVNIHDFIQQLPQGYETKAGMKGGHLSGGEKQCVAIARTLYRRPKVLLLDEATSALDSYNERIVQDALDKAQIDDPTRTSLIIAHRLSTIRSCDLICVLSKGNLIEMGTHTDLMEQRGAYYNMIVQNSTT</sequence>
<dbReference type="SUPFAM" id="SSF90123">
    <property type="entry name" value="ABC transporter transmembrane region"/>
    <property type="match status" value="1"/>
</dbReference>
<evidence type="ECO:0000256" key="1">
    <source>
        <dbReference type="ARBA" id="ARBA00004141"/>
    </source>
</evidence>
<evidence type="ECO:0000256" key="4">
    <source>
        <dbReference type="ARBA" id="ARBA00022692"/>
    </source>
</evidence>
<feature type="domain" description="ABC transmembrane type-1" evidence="14">
    <location>
        <begin position="1"/>
        <end position="190"/>
    </location>
</feature>
<dbReference type="PANTHER" id="PTHR43394:SF11">
    <property type="entry name" value="ATP-BINDING CASSETTE TRANSPORTER"/>
    <property type="match status" value="1"/>
</dbReference>
<keyword evidence="8" id="KW-1278">Translocase</keyword>
<dbReference type="PANTHER" id="PTHR43394">
    <property type="entry name" value="ATP-DEPENDENT PERMEASE MDL1, MITOCHONDRIAL"/>
    <property type="match status" value="1"/>
</dbReference>
<evidence type="ECO:0000256" key="12">
    <source>
        <dbReference type="SAM" id="Phobius"/>
    </source>
</evidence>
<protein>
    <submittedName>
        <fullName evidence="15">Uncharacterized protein</fullName>
    </submittedName>
</protein>
<dbReference type="AlphaFoldDB" id="A0A8S2QW58"/>
<dbReference type="InterPro" id="IPR003593">
    <property type="entry name" value="AAA+_ATPase"/>
</dbReference>
<evidence type="ECO:0000259" key="14">
    <source>
        <dbReference type="PROSITE" id="PS50929"/>
    </source>
</evidence>
<proteinExistence type="inferred from homology"/>
<dbReference type="Pfam" id="PF00005">
    <property type="entry name" value="ABC_tran"/>
    <property type="match status" value="1"/>
</dbReference>
<evidence type="ECO:0000313" key="15">
    <source>
        <dbReference type="EMBL" id="CAF4128532.1"/>
    </source>
</evidence>
<evidence type="ECO:0000313" key="16">
    <source>
        <dbReference type="Proteomes" id="UP000676336"/>
    </source>
</evidence>
<dbReference type="SMART" id="SM00382">
    <property type="entry name" value="AAA"/>
    <property type="match status" value="1"/>
</dbReference>
<dbReference type="InterPro" id="IPR039421">
    <property type="entry name" value="Type_1_exporter"/>
</dbReference>
<evidence type="ECO:0000256" key="2">
    <source>
        <dbReference type="ARBA" id="ARBA00007577"/>
    </source>
</evidence>
<dbReference type="InterPro" id="IPR017871">
    <property type="entry name" value="ABC_transporter-like_CS"/>
</dbReference>
<comment type="subcellular location">
    <subcellularLocation>
        <location evidence="1">Membrane</location>
        <topology evidence="1">Multi-pass membrane protein</topology>
    </subcellularLocation>
</comment>